<sequence>MRSQKVKPDICTFVNVLSACAHVGALTQGEWVHSYIDKHGIIVEGFLATALVDMYSKCGNIKKALKVFRSSSRRKDVSTWNSVISGLSLHGFGEMAIEFFEKMLADGYKPNEVTFISVLSACSRSGLLNEGHRLFNLMIRVHKIQPTVEHFGCMVDLLGRFGLVEEAEEFLRMIPVQEEPALWESLLASCTNYRNVELAQTVAEKLLELNSRDSAGYVQLSNMYASMGKWRNVSEVRKKMKACGVKKEPGCSLIEIDGVVHEFLAGEGLIS</sequence>
<evidence type="ECO:0008006" key="6">
    <source>
        <dbReference type="Google" id="ProtNLM"/>
    </source>
</evidence>
<dbReference type="Pfam" id="PF13041">
    <property type="entry name" value="PPR_2"/>
    <property type="match status" value="1"/>
</dbReference>
<dbReference type="GO" id="GO:0003729">
    <property type="term" value="F:mRNA binding"/>
    <property type="evidence" value="ECO:0007669"/>
    <property type="project" value="UniProtKB-ARBA"/>
</dbReference>
<dbReference type="Proteomes" id="UP001279734">
    <property type="component" value="Unassembled WGS sequence"/>
</dbReference>
<evidence type="ECO:0000256" key="3">
    <source>
        <dbReference type="PROSITE-ProRule" id="PRU00708"/>
    </source>
</evidence>
<proteinExistence type="inferred from homology"/>
<dbReference type="NCBIfam" id="TIGR00756">
    <property type="entry name" value="PPR"/>
    <property type="match status" value="2"/>
</dbReference>
<dbReference type="AlphaFoldDB" id="A0AAD3TJ46"/>
<dbReference type="InterPro" id="IPR011990">
    <property type="entry name" value="TPR-like_helical_dom_sf"/>
</dbReference>
<feature type="repeat" description="PPR" evidence="3">
    <location>
        <begin position="76"/>
        <end position="110"/>
    </location>
</feature>
<dbReference type="Pfam" id="PF01535">
    <property type="entry name" value="PPR"/>
    <property type="match status" value="2"/>
</dbReference>
<dbReference type="Pfam" id="PF20431">
    <property type="entry name" value="E_motif"/>
    <property type="match status" value="1"/>
</dbReference>
<evidence type="ECO:0000256" key="1">
    <source>
        <dbReference type="ARBA" id="ARBA00006643"/>
    </source>
</evidence>
<dbReference type="PROSITE" id="PS51257">
    <property type="entry name" value="PROKAR_LIPOPROTEIN"/>
    <property type="match status" value="1"/>
</dbReference>
<dbReference type="InterPro" id="IPR046848">
    <property type="entry name" value="E_motif"/>
</dbReference>
<evidence type="ECO:0000256" key="2">
    <source>
        <dbReference type="ARBA" id="ARBA00022737"/>
    </source>
</evidence>
<keyword evidence="2" id="KW-0677">Repeat</keyword>
<dbReference type="PANTHER" id="PTHR47926">
    <property type="entry name" value="PENTATRICOPEPTIDE REPEAT-CONTAINING PROTEIN"/>
    <property type="match status" value="1"/>
</dbReference>
<reference evidence="4" key="1">
    <citation type="submission" date="2023-05" db="EMBL/GenBank/DDBJ databases">
        <title>Nepenthes gracilis genome sequencing.</title>
        <authorList>
            <person name="Fukushima K."/>
        </authorList>
    </citation>
    <scope>NUCLEOTIDE SEQUENCE</scope>
    <source>
        <strain evidence="4">SING2019-196</strain>
    </source>
</reference>
<feature type="repeat" description="PPR" evidence="3">
    <location>
        <begin position="111"/>
        <end position="146"/>
    </location>
</feature>
<dbReference type="InterPro" id="IPR002885">
    <property type="entry name" value="PPR_rpt"/>
</dbReference>
<dbReference type="EMBL" id="BSYO01000036">
    <property type="protein sequence ID" value="GMH29732.1"/>
    <property type="molecule type" value="Genomic_DNA"/>
</dbReference>
<evidence type="ECO:0000313" key="4">
    <source>
        <dbReference type="EMBL" id="GMH29732.1"/>
    </source>
</evidence>
<protein>
    <recommendedName>
        <fullName evidence="6">Pentatricopeptide repeat-containing protein</fullName>
    </recommendedName>
</protein>
<comment type="similarity">
    <text evidence="1">Belongs to the PPR family. PCMP-H subfamily.</text>
</comment>
<name>A0AAD3TJ46_NEPGR</name>
<evidence type="ECO:0000313" key="5">
    <source>
        <dbReference type="Proteomes" id="UP001279734"/>
    </source>
</evidence>
<dbReference type="GO" id="GO:0009451">
    <property type="term" value="P:RNA modification"/>
    <property type="evidence" value="ECO:0007669"/>
    <property type="project" value="InterPro"/>
</dbReference>
<dbReference type="InterPro" id="IPR046960">
    <property type="entry name" value="PPR_At4g14850-like_plant"/>
</dbReference>
<dbReference type="FunFam" id="1.25.40.10:FF:000690">
    <property type="entry name" value="Pentatricopeptide repeat-containing protein"/>
    <property type="match status" value="1"/>
</dbReference>
<keyword evidence="5" id="KW-1185">Reference proteome</keyword>
<gene>
    <name evidence="4" type="ORF">Nepgr_031575</name>
</gene>
<dbReference type="Gene3D" id="1.25.40.10">
    <property type="entry name" value="Tetratricopeptide repeat domain"/>
    <property type="match status" value="2"/>
</dbReference>
<organism evidence="4 5">
    <name type="scientific">Nepenthes gracilis</name>
    <name type="common">Slender pitcher plant</name>
    <dbReference type="NCBI Taxonomy" id="150966"/>
    <lineage>
        <taxon>Eukaryota</taxon>
        <taxon>Viridiplantae</taxon>
        <taxon>Streptophyta</taxon>
        <taxon>Embryophyta</taxon>
        <taxon>Tracheophyta</taxon>
        <taxon>Spermatophyta</taxon>
        <taxon>Magnoliopsida</taxon>
        <taxon>eudicotyledons</taxon>
        <taxon>Gunneridae</taxon>
        <taxon>Pentapetalae</taxon>
        <taxon>Caryophyllales</taxon>
        <taxon>Nepenthaceae</taxon>
        <taxon>Nepenthes</taxon>
    </lineage>
</organism>
<accession>A0AAD3TJ46</accession>
<dbReference type="PANTHER" id="PTHR47926:SF436">
    <property type="entry name" value="PENTATRICOPEPTIDE REPEAT-CONTAINING PROTEIN ELI1, CHLOROPLASTIC-LIKE ISOFORM X2"/>
    <property type="match status" value="1"/>
</dbReference>
<comment type="caution">
    <text evidence="4">The sequence shown here is derived from an EMBL/GenBank/DDBJ whole genome shotgun (WGS) entry which is preliminary data.</text>
</comment>
<dbReference type="PROSITE" id="PS51375">
    <property type="entry name" value="PPR"/>
    <property type="match status" value="2"/>
</dbReference>